<gene>
    <name evidence="1" type="ORF">S03H2_16290</name>
</gene>
<dbReference type="GO" id="GO:0030170">
    <property type="term" value="F:pyridoxal phosphate binding"/>
    <property type="evidence" value="ECO:0007669"/>
    <property type="project" value="TreeGrafter"/>
</dbReference>
<dbReference type="Pfam" id="PF01041">
    <property type="entry name" value="DegT_DnrJ_EryC1"/>
    <property type="match status" value="1"/>
</dbReference>
<dbReference type="Gene3D" id="3.90.1150.10">
    <property type="entry name" value="Aspartate Aminotransferase, domain 1"/>
    <property type="match status" value="1"/>
</dbReference>
<proteinExistence type="predicted"/>
<name>X1G4A0_9ZZZZ</name>
<feature type="non-terminal residue" evidence="1">
    <location>
        <position position="1"/>
    </location>
</feature>
<dbReference type="InterPro" id="IPR015424">
    <property type="entry name" value="PyrdxlP-dep_Trfase"/>
</dbReference>
<dbReference type="GO" id="GO:0000271">
    <property type="term" value="P:polysaccharide biosynthetic process"/>
    <property type="evidence" value="ECO:0007669"/>
    <property type="project" value="TreeGrafter"/>
</dbReference>
<dbReference type="InterPro" id="IPR015422">
    <property type="entry name" value="PyrdxlP-dep_Trfase_small"/>
</dbReference>
<dbReference type="AlphaFoldDB" id="X1G4A0"/>
<dbReference type="InterPro" id="IPR000653">
    <property type="entry name" value="DegT/StrS_aminotransferase"/>
</dbReference>
<sequence length="131" mass="15129">RRKTALTFNNLFSEYDSVRPQVANKGFESGYHLYAPRLHSDKMSRDQMVQTLRDNGVGSRAVYALPCHKQNTYLNISEWRWAQYIDYPNYSKVSLPISEEVGATHFDIPVHPMLTADEIEHICTVLRKVSP</sequence>
<accession>X1G4A0</accession>
<dbReference type="EMBL" id="BARU01008315">
    <property type="protein sequence ID" value="GAH39635.1"/>
    <property type="molecule type" value="Genomic_DNA"/>
</dbReference>
<protein>
    <recommendedName>
        <fullName evidence="2">DegT/DnrJ/EryC1/StrS aminotransferase</fullName>
    </recommendedName>
</protein>
<dbReference type="PANTHER" id="PTHR30244">
    <property type="entry name" value="TRANSAMINASE"/>
    <property type="match status" value="1"/>
</dbReference>
<comment type="caution">
    <text evidence="1">The sequence shown here is derived from an EMBL/GenBank/DDBJ whole genome shotgun (WGS) entry which is preliminary data.</text>
</comment>
<reference evidence="1" key="1">
    <citation type="journal article" date="2014" name="Front. Microbiol.">
        <title>High frequency of phylogenetically diverse reductive dehalogenase-homologous genes in deep subseafloor sedimentary metagenomes.</title>
        <authorList>
            <person name="Kawai M."/>
            <person name="Futagami T."/>
            <person name="Toyoda A."/>
            <person name="Takaki Y."/>
            <person name="Nishi S."/>
            <person name="Hori S."/>
            <person name="Arai W."/>
            <person name="Tsubouchi T."/>
            <person name="Morono Y."/>
            <person name="Uchiyama I."/>
            <person name="Ito T."/>
            <person name="Fujiyama A."/>
            <person name="Inagaki F."/>
            <person name="Takami H."/>
        </authorList>
    </citation>
    <scope>NUCLEOTIDE SEQUENCE</scope>
    <source>
        <strain evidence="1">Expedition CK06-06</strain>
    </source>
</reference>
<dbReference type="PANTHER" id="PTHR30244:SF34">
    <property type="entry name" value="DTDP-4-AMINO-4,6-DIDEOXYGALACTOSE TRANSAMINASE"/>
    <property type="match status" value="1"/>
</dbReference>
<dbReference type="SUPFAM" id="SSF53383">
    <property type="entry name" value="PLP-dependent transferases"/>
    <property type="match status" value="1"/>
</dbReference>
<evidence type="ECO:0008006" key="2">
    <source>
        <dbReference type="Google" id="ProtNLM"/>
    </source>
</evidence>
<dbReference type="GO" id="GO:0008483">
    <property type="term" value="F:transaminase activity"/>
    <property type="evidence" value="ECO:0007669"/>
    <property type="project" value="TreeGrafter"/>
</dbReference>
<organism evidence="1">
    <name type="scientific">marine sediment metagenome</name>
    <dbReference type="NCBI Taxonomy" id="412755"/>
    <lineage>
        <taxon>unclassified sequences</taxon>
        <taxon>metagenomes</taxon>
        <taxon>ecological metagenomes</taxon>
    </lineage>
</organism>
<evidence type="ECO:0000313" key="1">
    <source>
        <dbReference type="EMBL" id="GAH39635.1"/>
    </source>
</evidence>